<dbReference type="Gene3D" id="3.20.20.100">
    <property type="entry name" value="NADP-dependent oxidoreductase domain"/>
    <property type="match status" value="1"/>
</dbReference>
<name>A0A7L6N294_9MOLU</name>
<feature type="active site" description="Proton donor" evidence="4">
    <location>
        <position position="48"/>
    </location>
</feature>
<evidence type="ECO:0000256" key="4">
    <source>
        <dbReference type="PIRSR" id="PIRSR000097-1"/>
    </source>
</evidence>
<dbReference type="InterPro" id="IPR023210">
    <property type="entry name" value="NADP_OxRdtase_dom"/>
</dbReference>
<sequence length="274" mass="31919">MKKLKLNNDTLMPVIGLGTFRSKDEDAYNAVLTALKAGYRHIDTAAVYGNEEAVGRAIKDSKVKRSELFVTTKVWNTEQGYRKTLKQFNESLQKLGLDYVDLYLVHWFRDFDHLTRTWNAFETLYDMGKVKAVGVSNFNVHHLQFLLDNAKIKPMVNQVETHIHLQNQFLQDFCTKNSIQLEAYAPLMSHHIEDLLNDETMKEIAKKHKKTIAQVAIRWLVQRDIVVIPKSITPKRIKENIDVFDFELDDEDMTRIKGLNKGRKFFPEFDNVPF</sequence>
<keyword evidence="3" id="KW-0560">Oxidoreductase</keyword>
<dbReference type="PROSITE" id="PS00063">
    <property type="entry name" value="ALDOKETO_REDUCTASE_3"/>
    <property type="match status" value="1"/>
</dbReference>
<evidence type="ECO:0000256" key="5">
    <source>
        <dbReference type="PIRSR" id="PIRSR000097-2"/>
    </source>
</evidence>
<evidence type="ECO:0000313" key="9">
    <source>
        <dbReference type="Proteomes" id="UP000512167"/>
    </source>
</evidence>
<dbReference type="SUPFAM" id="SSF51430">
    <property type="entry name" value="NAD(P)-linked oxidoreductase"/>
    <property type="match status" value="1"/>
</dbReference>
<dbReference type="KEGG" id="tbk:HF295_05700"/>
<evidence type="ECO:0000259" key="7">
    <source>
        <dbReference type="Pfam" id="PF00248"/>
    </source>
</evidence>
<dbReference type="EMBL" id="CP051151">
    <property type="protein sequence ID" value="QLY40380.1"/>
    <property type="molecule type" value="Genomic_DNA"/>
</dbReference>
<dbReference type="PROSITE" id="PS00062">
    <property type="entry name" value="ALDOKETO_REDUCTASE_2"/>
    <property type="match status" value="1"/>
</dbReference>
<dbReference type="AlphaFoldDB" id="A0A7L6N294"/>
<evidence type="ECO:0000256" key="1">
    <source>
        <dbReference type="ARBA" id="ARBA00007905"/>
    </source>
</evidence>
<feature type="domain" description="NADP-dependent oxidoreductase" evidence="7">
    <location>
        <begin position="15"/>
        <end position="260"/>
    </location>
</feature>
<dbReference type="PRINTS" id="PR00069">
    <property type="entry name" value="ALDKETRDTASE"/>
</dbReference>
<dbReference type="Pfam" id="PF00248">
    <property type="entry name" value="Aldo_ket_red"/>
    <property type="match status" value="1"/>
</dbReference>
<feature type="binding site" evidence="5">
    <location>
        <position position="106"/>
    </location>
    <ligand>
        <name>substrate</name>
    </ligand>
</feature>
<protein>
    <submittedName>
        <fullName evidence="8">Aldo/keto reductase</fullName>
    </submittedName>
</protein>
<keyword evidence="9" id="KW-1185">Reference proteome</keyword>
<gene>
    <name evidence="8" type="ORF">HF295_05700</name>
</gene>
<dbReference type="PIRSF" id="PIRSF000097">
    <property type="entry name" value="AKR"/>
    <property type="match status" value="1"/>
</dbReference>
<dbReference type="GO" id="GO:0016616">
    <property type="term" value="F:oxidoreductase activity, acting on the CH-OH group of donors, NAD or NADP as acceptor"/>
    <property type="evidence" value="ECO:0007669"/>
    <property type="project" value="UniProtKB-ARBA"/>
</dbReference>
<dbReference type="InterPro" id="IPR036812">
    <property type="entry name" value="NAD(P)_OxRdtase_dom_sf"/>
</dbReference>
<dbReference type="InterPro" id="IPR018170">
    <property type="entry name" value="Aldo/ket_reductase_CS"/>
</dbReference>
<dbReference type="CDD" id="cd19071">
    <property type="entry name" value="AKR_AKR1-5-like"/>
    <property type="match status" value="1"/>
</dbReference>
<comment type="similarity">
    <text evidence="1">Belongs to the aldo/keto reductase family.</text>
</comment>
<evidence type="ECO:0000313" key="8">
    <source>
        <dbReference type="EMBL" id="QLY40380.1"/>
    </source>
</evidence>
<keyword evidence="2" id="KW-0521">NADP</keyword>
<dbReference type="RefSeq" id="WP_312031213.1">
    <property type="nucleotide sequence ID" value="NZ_CP051151.1"/>
</dbReference>
<proteinExistence type="inferred from homology"/>
<dbReference type="InterPro" id="IPR020471">
    <property type="entry name" value="AKR"/>
</dbReference>
<dbReference type="FunFam" id="3.20.20.100:FF:000015">
    <property type="entry name" value="Oxidoreductase, aldo/keto reductase family"/>
    <property type="match status" value="1"/>
</dbReference>
<dbReference type="Proteomes" id="UP000512167">
    <property type="component" value="Chromosome"/>
</dbReference>
<dbReference type="PANTHER" id="PTHR43827:SF3">
    <property type="entry name" value="NADP-DEPENDENT OXIDOREDUCTASE DOMAIN-CONTAINING PROTEIN"/>
    <property type="match status" value="1"/>
</dbReference>
<feature type="site" description="Lowers pKa of active site Tyr" evidence="6">
    <location>
        <position position="73"/>
    </location>
</feature>
<evidence type="ECO:0000256" key="2">
    <source>
        <dbReference type="ARBA" id="ARBA00022857"/>
    </source>
</evidence>
<evidence type="ECO:0000256" key="3">
    <source>
        <dbReference type="ARBA" id="ARBA00023002"/>
    </source>
</evidence>
<dbReference type="PANTHER" id="PTHR43827">
    <property type="entry name" value="2,5-DIKETO-D-GLUCONIC ACID REDUCTASE"/>
    <property type="match status" value="1"/>
</dbReference>
<evidence type="ECO:0000256" key="6">
    <source>
        <dbReference type="PIRSR" id="PIRSR000097-3"/>
    </source>
</evidence>
<reference evidence="8 9" key="1">
    <citation type="submission" date="2020-04" db="EMBL/GenBank/DDBJ databases">
        <authorList>
            <person name="Zheng R.K."/>
            <person name="Sun C.M."/>
        </authorList>
    </citation>
    <scope>NUCLEOTIDE SEQUENCE [LARGE SCALE GENOMIC DNA]</scope>
    <source>
        <strain evidence="9">zrk29</strain>
    </source>
</reference>
<organism evidence="8 9">
    <name type="scientific">Hujiaoplasma nucleasis</name>
    <dbReference type="NCBI Taxonomy" id="2725268"/>
    <lineage>
        <taxon>Bacteria</taxon>
        <taxon>Bacillati</taxon>
        <taxon>Mycoplasmatota</taxon>
        <taxon>Mollicutes</taxon>
        <taxon>Candidatus Izemoplasmatales</taxon>
        <taxon>Hujiaoplasmataceae</taxon>
        <taxon>Hujiaoplasma</taxon>
    </lineage>
</organism>
<dbReference type="PROSITE" id="PS00798">
    <property type="entry name" value="ALDOKETO_REDUCTASE_1"/>
    <property type="match status" value="1"/>
</dbReference>
<accession>A0A7L6N294</accession>